<dbReference type="SMR" id="G5ADF7"/>
<dbReference type="InParanoid" id="G5ADF7"/>
<dbReference type="RefSeq" id="XP_009538107.1">
    <property type="nucleotide sequence ID" value="XM_009539812.1"/>
</dbReference>
<reference evidence="2 3" key="1">
    <citation type="journal article" date="2006" name="Science">
        <title>Phytophthora genome sequences uncover evolutionary origins and mechanisms of pathogenesis.</title>
        <authorList>
            <person name="Tyler B.M."/>
            <person name="Tripathy S."/>
            <person name="Zhang X."/>
            <person name="Dehal P."/>
            <person name="Jiang R.H."/>
            <person name="Aerts A."/>
            <person name="Arredondo F.D."/>
            <person name="Baxter L."/>
            <person name="Bensasson D."/>
            <person name="Beynon J.L."/>
            <person name="Chapman J."/>
            <person name="Damasceno C.M."/>
            <person name="Dorrance A.E."/>
            <person name="Dou D."/>
            <person name="Dickerman A.W."/>
            <person name="Dubchak I.L."/>
            <person name="Garbelotto M."/>
            <person name="Gijzen M."/>
            <person name="Gordon S.G."/>
            <person name="Govers F."/>
            <person name="Grunwald N.J."/>
            <person name="Huang W."/>
            <person name="Ivors K.L."/>
            <person name="Jones R.W."/>
            <person name="Kamoun S."/>
            <person name="Krampis K."/>
            <person name="Lamour K.H."/>
            <person name="Lee M.K."/>
            <person name="McDonald W.H."/>
            <person name="Medina M."/>
            <person name="Meijer H.J."/>
            <person name="Nordberg E.K."/>
            <person name="Maclean D.J."/>
            <person name="Ospina-Giraldo M.D."/>
            <person name="Morris P.F."/>
            <person name="Phuntumart V."/>
            <person name="Putnam N.H."/>
            <person name="Rash S."/>
            <person name="Rose J.K."/>
            <person name="Sakihama Y."/>
            <person name="Salamov A.A."/>
            <person name="Savidor A."/>
            <person name="Scheuring C.F."/>
            <person name="Smith B.M."/>
            <person name="Sobral B.W."/>
            <person name="Terry A."/>
            <person name="Torto-Alalibo T.A."/>
            <person name="Win J."/>
            <person name="Xu Z."/>
            <person name="Zhang H."/>
            <person name="Grigoriev I.V."/>
            <person name="Rokhsar D.S."/>
            <person name="Boore J.L."/>
        </authorList>
    </citation>
    <scope>NUCLEOTIDE SEQUENCE [LARGE SCALE GENOMIC DNA]</scope>
    <source>
        <strain evidence="2 3">P6497</strain>
    </source>
</reference>
<evidence type="ECO:0000256" key="1">
    <source>
        <dbReference type="SAM" id="MobiDB-lite"/>
    </source>
</evidence>
<dbReference type="EMBL" id="JH159164">
    <property type="protein sequence ID" value="EGZ06210.1"/>
    <property type="molecule type" value="Genomic_DNA"/>
</dbReference>
<dbReference type="KEGG" id="psoj:PHYSODRAFT_386087"/>
<dbReference type="STRING" id="1094619.G5ADF7"/>
<dbReference type="GeneID" id="20650931"/>
<feature type="non-terminal residue" evidence="2">
    <location>
        <position position="118"/>
    </location>
</feature>
<evidence type="ECO:0000313" key="3">
    <source>
        <dbReference type="Proteomes" id="UP000002640"/>
    </source>
</evidence>
<protein>
    <submittedName>
        <fullName evidence="2">Uncharacterized protein</fullName>
    </submittedName>
</protein>
<feature type="region of interest" description="Disordered" evidence="1">
    <location>
        <begin position="1"/>
        <end position="45"/>
    </location>
</feature>
<accession>G5ADF7</accession>
<dbReference type="AlphaFoldDB" id="G5ADF7"/>
<evidence type="ECO:0000313" key="2">
    <source>
        <dbReference type="EMBL" id="EGZ06210.1"/>
    </source>
</evidence>
<proteinExistence type="predicted"/>
<keyword evidence="3" id="KW-1185">Reference proteome</keyword>
<sequence>MQALLSRIVVSPSGPEGRPADAQASADVSFSPPPTPSPSAPSAVSPEVRADIALAVERLQFATLLGERKKAMAALQSLAQRFDASRSPGGRKSSSVDPTVEEQELGDAAVPAVLAALV</sequence>
<name>G5ADF7_PHYSP</name>
<feature type="region of interest" description="Disordered" evidence="1">
    <location>
        <begin position="81"/>
        <end position="104"/>
    </location>
</feature>
<gene>
    <name evidence="2" type="ORF">PHYSODRAFT_386087</name>
</gene>
<dbReference type="Proteomes" id="UP000002640">
    <property type="component" value="Unassembled WGS sequence"/>
</dbReference>
<organism evidence="2 3">
    <name type="scientific">Phytophthora sojae (strain P6497)</name>
    <name type="common">Soybean stem and root rot agent</name>
    <name type="synonym">Phytophthora megasperma f. sp. glycines</name>
    <dbReference type="NCBI Taxonomy" id="1094619"/>
    <lineage>
        <taxon>Eukaryota</taxon>
        <taxon>Sar</taxon>
        <taxon>Stramenopiles</taxon>
        <taxon>Oomycota</taxon>
        <taxon>Peronosporomycetes</taxon>
        <taxon>Peronosporales</taxon>
        <taxon>Peronosporaceae</taxon>
        <taxon>Phytophthora</taxon>
    </lineage>
</organism>